<dbReference type="CDD" id="cd09727">
    <property type="entry name" value="Cas6_I-E"/>
    <property type="match status" value="1"/>
</dbReference>
<name>A0ABW3DKQ0_9ACTN</name>
<gene>
    <name evidence="1" type="primary">cas6e</name>
    <name evidence="1" type="ORF">ACFQ08_01480</name>
</gene>
<dbReference type="Gene3D" id="3.30.70.1200">
    <property type="entry name" value="Crispr-associated protein, domain 1"/>
    <property type="match status" value="1"/>
</dbReference>
<reference evidence="2" key="1">
    <citation type="journal article" date="2019" name="Int. J. Syst. Evol. Microbiol.">
        <title>The Global Catalogue of Microorganisms (GCM) 10K type strain sequencing project: providing services to taxonomists for standard genome sequencing and annotation.</title>
        <authorList>
            <consortium name="The Broad Institute Genomics Platform"/>
            <consortium name="The Broad Institute Genome Sequencing Center for Infectious Disease"/>
            <person name="Wu L."/>
            <person name="Ma J."/>
        </authorList>
    </citation>
    <scope>NUCLEOTIDE SEQUENCE [LARGE SCALE GENOMIC DNA]</scope>
    <source>
        <strain evidence="2">CCUG 62974</strain>
    </source>
</reference>
<protein>
    <submittedName>
        <fullName evidence="1">Type I-E CRISPR-associated protein Cas6/Cse3/CasE</fullName>
    </submittedName>
</protein>
<dbReference type="EMBL" id="JBHTHX010000018">
    <property type="protein sequence ID" value="MFD0883237.1"/>
    <property type="molecule type" value="Genomic_DNA"/>
</dbReference>
<accession>A0ABW3DKQ0</accession>
<dbReference type="Gene3D" id="3.30.70.1210">
    <property type="entry name" value="Crispr-associated protein, domain 2"/>
    <property type="match status" value="1"/>
</dbReference>
<sequence>MNTELWITQIIPDTGNRTVRGELRDVVRLHRRIMSLFPDGLGPDPRRQAAVLFRLEERTTGSAILMQSAVKPALQRLDPSYATARCKPLTPLLDKVREGTHVHYRIIANATRKLGMNTTAGRPKQVVPLRGTDADEWWQRQADAAGLLLRSMHSTQLDGGTGARTDDSRITHARTQFDGTATVCDPKALLDRIQAGIGRGKSFGCGLLTIAPAP</sequence>
<dbReference type="SMART" id="SM01101">
    <property type="entry name" value="CRISPR_assoc"/>
    <property type="match status" value="1"/>
</dbReference>
<comment type="caution">
    <text evidence="1">The sequence shown here is derived from an EMBL/GenBank/DDBJ whole genome shotgun (WGS) entry which is preliminary data.</text>
</comment>
<evidence type="ECO:0000313" key="2">
    <source>
        <dbReference type="Proteomes" id="UP001597024"/>
    </source>
</evidence>
<dbReference type="Pfam" id="PF08798">
    <property type="entry name" value="CRISPR_assoc"/>
    <property type="match status" value="1"/>
</dbReference>
<proteinExistence type="predicted"/>
<dbReference type="Proteomes" id="UP001597024">
    <property type="component" value="Unassembled WGS sequence"/>
</dbReference>
<dbReference type="NCBIfam" id="TIGR01907">
    <property type="entry name" value="casE_Cse3"/>
    <property type="match status" value="1"/>
</dbReference>
<dbReference type="SUPFAM" id="SSF117987">
    <property type="entry name" value="CRISPR-associated protein"/>
    <property type="match status" value="2"/>
</dbReference>
<evidence type="ECO:0000313" key="1">
    <source>
        <dbReference type="EMBL" id="MFD0883237.1"/>
    </source>
</evidence>
<organism evidence="1 2">
    <name type="scientific">Streptosporangium algeriense</name>
    <dbReference type="NCBI Taxonomy" id="1682748"/>
    <lineage>
        <taxon>Bacteria</taxon>
        <taxon>Bacillati</taxon>
        <taxon>Actinomycetota</taxon>
        <taxon>Actinomycetes</taxon>
        <taxon>Streptosporangiales</taxon>
        <taxon>Streptosporangiaceae</taxon>
        <taxon>Streptosporangium</taxon>
    </lineage>
</organism>
<keyword evidence="2" id="KW-1185">Reference proteome</keyword>
<dbReference type="InterPro" id="IPR010179">
    <property type="entry name" value="CRISPR-assoc_prot_Cse3"/>
</dbReference>